<feature type="region of interest" description="Disordered" evidence="2">
    <location>
        <begin position="19"/>
        <end position="42"/>
    </location>
</feature>
<feature type="compositionally biased region" description="Polar residues" evidence="2">
    <location>
        <begin position="19"/>
        <end position="28"/>
    </location>
</feature>
<dbReference type="InterPro" id="IPR036812">
    <property type="entry name" value="NAD(P)_OxRdtase_dom_sf"/>
</dbReference>
<evidence type="ECO:0000256" key="1">
    <source>
        <dbReference type="ARBA" id="ARBA00023002"/>
    </source>
</evidence>
<dbReference type="Gene3D" id="3.20.20.100">
    <property type="entry name" value="NADP-dependent oxidoreductase domain"/>
    <property type="match status" value="1"/>
</dbReference>
<evidence type="ECO:0000256" key="2">
    <source>
        <dbReference type="SAM" id="MobiDB-lite"/>
    </source>
</evidence>
<evidence type="ECO:0000313" key="5">
    <source>
        <dbReference type="Proteomes" id="UP001589702"/>
    </source>
</evidence>
<sequence>MLGRALRGRRDEMVIATKSNASSGSASMTGCHAGTSLPRSEESLRRLQANSIDLYYAHDIDPDTPPEQTPAVYDDLIRQGKIRYVGLSNRPAWQVTRALWIADDHRPQAPVAAQVKHDLIDSDYGFALPVFEVDPAIRQ</sequence>
<dbReference type="PANTHER" id="PTHR43364">
    <property type="entry name" value="NADH-SPECIFIC METHYLGLYOXAL REDUCTASE-RELATED"/>
    <property type="match status" value="1"/>
</dbReference>
<protein>
    <submittedName>
        <fullName evidence="4">Aldo/keto reductase</fullName>
    </submittedName>
</protein>
<evidence type="ECO:0000259" key="3">
    <source>
        <dbReference type="Pfam" id="PF00248"/>
    </source>
</evidence>
<proteinExistence type="predicted"/>
<dbReference type="SUPFAM" id="SSF51430">
    <property type="entry name" value="NAD(P)-linked oxidoreductase"/>
    <property type="match status" value="1"/>
</dbReference>
<dbReference type="Proteomes" id="UP001589702">
    <property type="component" value="Unassembled WGS sequence"/>
</dbReference>
<comment type="caution">
    <text evidence="4">The sequence shown here is derived from an EMBL/GenBank/DDBJ whole genome shotgun (WGS) entry which is preliminary data.</text>
</comment>
<dbReference type="Pfam" id="PF00248">
    <property type="entry name" value="Aldo_ket_red"/>
    <property type="match status" value="1"/>
</dbReference>
<evidence type="ECO:0000313" key="4">
    <source>
        <dbReference type="EMBL" id="MFB9821988.1"/>
    </source>
</evidence>
<dbReference type="EMBL" id="JBHMBC010000039">
    <property type="protein sequence ID" value="MFB9821988.1"/>
    <property type="molecule type" value="Genomic_DNA"/>
</dbReference>
<dbReference type="InterPro" id="IPR050523">
    <property type="entry name" value="AKR_Detox_Biosynth"/>
</dbReference>
<organism evidence="4 5">
    <name type="scientific">Arthrobacter ramosus</name>
    <dbReference type="NCBI Taxonomy" id="1672"/>
    <lineage>
        <taxon>Bacteria</taxon>
        <taxon>Bacillati</taxon>
        <taxon>Actinomycetota</taxon>
        <taxon>Actinomycetes</taxon>
        <taxon>Micrococcales</taxon>
        <taxon>Micrococcaceae</taxon>
        <taxon>Arthrobacter</taxon>
    </lineage>
</organism>
<feature type="domain" description="NADP-dependent oxidoreductase" evidence="3">
    <location>
        <begin position="1"/>
        <end position="120"/>
    </location>
</feature>
<name>A0ABV5Y4R2_ARTRM</name>
<dbReference type="PANTHER" id="PTHR43364:SF4">
    <property type="entry name" value="NAD(P)-LINKED OXIDOREDUCTASE SUPERFAMILY PROTEIN"/>
    <property type="match status" value="1"/>
</dbReference>
<dbReference type="PROSITE" id="PS51257">
    <property type="entry name" value="PROKAR_LIPOPROTEIN"/>
    <property type="match status" value="1"/>
</dbReference>
<keyword evidence="1" id="KW-0560">Oxidoreductase</keyword>
<dbReference type="InterPro" id="IPR023210">
    <property type="entry name" value="NADP_OxRdtase_dom"/>
</dbReference>
<reference evidence="4 5" key="1">
    <citation type="submission" date="2024-09" db="EMBL/GenBank/DDBJ databases">
        <authorList>
            <person name="Sun Q."/>
            <person name="Mori K."/>
        </authorList>
    </citation>
    <scope>NUCLEOTIDE SEQUENCE [LARGE SCALE GENOMIC DNA]</scope>
    <source>
        <strain evidence="4 5">JCM 1334</strain>
    </source>
</reference>
<gene>
    <name evidence="4" type="ORF">ACFFP1_21160</name>
</gene>
<dbReference type="RefSeq" id="WP_308193837.1">
    <property type="nucleotide sequence ID" value="NZ_BAAAWN010000001.1"/>
</dbReference>
<keyword evidence="5" id="KW-1185">Reference proteome</keyword>
<accession>A0ABV5Y4R2</accession>